<organism evidence="1 2">
    <name type="scientific">Microbulbifer spongiae</name>
    <dbReference type="NCBI Taxonomy" id="2944933"/>
    <lineage>
        <taxon>Bacteria</taxon>
        <taxon>Pseudomonadati</taxon>
        <taxon>Pseudomonadota</taxon>
        <taxon>Gammaproteobacteria</taxon>
        <taxon>Cellvibrionales</taxon>
        <taxon>Microbulbiferaceae</taxon>
        <taxon>Microbulbifer</taxon>
    </lineage>
</organism>
<dbReference type="EMBL" id="CP098023">
    <property type="protein sequence ID" value="WKD49098.1"/>
    <property type="molecule type" value="Genomic_DNA"/>
</dbReference>
<sequence>MFFKEVNGQRRYMTGNSINSQLRARRGEDPTTITELSTLVNDPRTFVMLEARSGVYLKNTRTGGYIALDYSEPGSVPYPAILVGREEQASAIHSSL</sequence>
<gene>
    <name evidence="1" type="ORF">M8T91_14525</name>
</gene>
<reference evidence="1 2" key="1">
    <citation type="submission" date="2022-05" db="EMBL/GenBank/DDBJ databases">
        <title>Microbulbifer sp. nov., isolated from sponge.</title>
        <authorList>
            <person name="Gao L."/>
        </authorList>
    </citation>
    <scope>NUCLEOTIDE SEQUENCE [LARGE SCALE GENOMIC DNA]</scope>
    <source>
        <strain evidence="1 2">MI-G</strain>
    </source>
</reference>
<dbReference type="RefSeq" id="WP_301414885.1">
    <property type="nucleotide sequence ID" value="NZ_CP098023.1"/>
</dbReference>
<name>A0ABY9EAI1_9GAMM</name>
<proteinExistence type="predicted"/>
<dbReference type="Proteomes" id="UP001321520">
    <property type="component" value="Chromosome"/>
</dbReference>
<evidence type="ECO:0000313" key="2">
    <source>
        <dbReference type="Proteomes" id="UP001321520"/>
    </source>
</evidence>
<evidence type="ECO:0000313" key="1">
    <source>
        <dbReference type="EMBL" id="WKD49098.1"/>
    </source>
</evidence>
<accession>A0ABY9EAI1</accession>
<keyword evidence="2" id="KW-1185">Reference proteome</keyword>
<protein>
    <submittedName>
        <fullName evidence="1">Uncharacterized protein</fullName>
    </submittedName>
</protein>